<dbReference type="PROSITE" id="PS50878">
    <property type="entry name" value="RT_POL"/>
    <property type="match status" value="1"/>
</dbReference>
<accession>A0A6J8CFC7</accession>
<dbReference type="OrthoDB" id="6143068at2759"/>
<sequence length="268" mass="30383">MMDKFYENIPNSSLWTIIKDFYSGLSSKVKWKGILSHSFGIKQGVTQGGVLSPFLYKMHVNDLLENLKSHNIGLKIGTTYVGCTTCADTSAFLSSDPAELRYLLAIWHSKRDRVTLHPEKTKAVILNKSEKLDRSKLSWTLDNTIIYPSKETTHLGIMRLELKENNLDIDARMSIASRTLYSLIKTEVHGTNGLNPATSFKISQYYVLPRLIYGLESLPLNNSQMDKLNKFHLKNLKSFQSLPIRTANCAVLLLMGHCLLRQKFTKGN</sequence>
<gene>
    <name evidence="2" type="ORF">MCOR_28565</name>
</gene>
<feature type="domain" description="Reverse transcriptase" evidence="1">
    <location>
        <begin position="1"/>
        <end position="144"/>
    </location>
</feature>
<name>A0A6J8CFC7_MYTCO</name>
<protein>
    <recommendedName>
        <fullName evidence="1">Reverse transcriptase domain-containing protein</fullName>
    </recommendedName>
</protein>
<dbReference type="PANTHER" id="PTHR47027:SF20">
    <property type="entry name" value="REVERSE TRANSCRIPTASE-LIKE PROTEIN WITH RNA-DIRECTED DNA POLYMERASE DOMAIN"/>
    <property type="match status" value="1"/>
</dbReference>
<dbReference type="InterPro" id="IPR000477">
    <property type="entry name" value="RT_dom"/>
</dbReference>
<dbReference type="PANTHER" id="PTHR47027">
    <property type="entry name" value="REVERSE TRANSCRIPTASE DOMAIN-CONTAINING PROTEIN"/>
    <property type="match status" value="1"/>
</dbReference>
<dbReference type="AlphaFoldDB" id="A0A6J8CFC7"/>
<organism evidence="2 3">
    <name type="scientific">Mytilus coruscus</name>
    <name type="common">Sea mussel</name>
    <dbReference type="NCBI Taxonomy" id="42192"/>
    <lineage>
        <taxon>Eukaryota</taxon>
        <taxon>Metazoa</taxon>
        <taxon>Spiralia</taxon>
        <taxon>Lophotrochozoa</taxon>
        <taxon>Mollusca</taxon>
        <taxon>Bivalvia</taxon>
        <taxon>Autobranchia</taxon>
        <taxon>Pteriomorphia</taxon>
        <taxon>Mytilida</taxon>
        <taxon>Mytiloidea</taxon>
        <taxon>Mytilidae</taxon>
        <taxon>Mytilinae</taxon>
        <taxon>Mytilus</taxon>
    </lineage>
</organism>
<evidence type="ECO:0000259" key="1">
    <source>
        <dbReference type="PROSITE" id="PS50878"/>
    </source>
</evidence>
<evidence type="ECO:0000313" key="2">
    <source>
        <dbReference type="EMBL" id="CAC5393734.1"/>
    </source>
</evidence>
<evidence type="ECO:0000313" key="3">
    <source>
        <dbReference type="Proteomes" id="UP000507470"/>
    </source>
</evidence>
<reference evidence="2 3" key="1">
    <citation type="submission" date="2020-06" db="EMBL/GenBank/DDBJ databases">
        <authorList>
            <person name="Li R."/>
            <person name="Bekaert M."/>
        </authorList>
    </citation>
    <scope>NUCLEOTIDE SEQUENCE [LARGE SCALE GENOMIC DNA]</scope>
    <source>
        <strain evidence="3">wild</strain>
    </source>
</reference>
<proteinExistence type="predicted"/>
<keyword evidence="3" id="KW-1185">Reference proteome</keyword>
<dbReference type="EMBL" id="CACVKT020005207">
    <property type="protein sequence ID" value="CAC5393734.1"/>
    <property type="molecule type" value="Genomic_DNA"/>
</dbReference>
<dbReference type="Proteomes" id="UP000507470">
    <property type="component" value="Unassembled WGS sequence"/>
</dbReference>